<name>H3ZK89_THELN</name>
<dbReference type="OrthoDB" id="101641at2157"/>
<keyword evidence="1" id="KW-0812">Transmembrane</keyword>
<keyword evidence="3" id="KW-1185">Reference proteome</keyword>
<dbReference type="STRING" id="523849.OCC_08824"/>
<accession>H3ZK89</accession>
<dbReference type="AlphaFoldDB" id="H3ZK89"/>
<keyword evidence="1" id="KW-1133">Transmembrane helix</keyword>
<dbReference type="HOGENOM" id="CLU_170081_0_0_2"/>
<reference evidence="2 3" key="1">
    <citation type="journal article" date="2012" name="J. Bacteriol.">
        <title>Genome sequence of the model hyperthermophilic archaeon Thermococcus litoralis NS-C.</title>
        <authorList>
            <person name="Gardner A.F."/>
            <person name="Kumar S."/>
            <person name="Perler F.B."/>
        </authorList>
    </citation>
    <scope>NUCLEOTIDE SEQUENCE [LARGE SCALE GENOMIC DNA]</scope>
    <source>
        <strain evidence="3">ATCC 51850 / DSM 5473 / JCM 8560 / NS-C</strain>
    </source>
</reference>
<feature type="transmembrane region" description="Helical" evidence="1">
    <location>
        <begin position="7"/>
        <end position="26"/>
    </location>
</feature>
<dbReference type="EMBL" id="CP006670">
    <property type="protein sequence ID" value="EHR79642.1"/>
    <property type="molecule type" value="Genomic_DNA"/>
</dbReference>
<sequence>MRLKPVVSLFFFLMGIYFAGMGVLSSSERSTALGFFIIALIHFLILLGILLSREIVVQIGTYITLLDLIFGILWVLVSFEPASASLTFLAAICLVLITSDEFKNEIKFAY</sequence>
<feature type="transmembrane region" description="Helical" evidence="1">
    <location>
        <begin position="59"/>
        <end position="76"/>
    </location>
</feature>
<feature type="transmembrane region" description="Helical" evidence="1">
    <location>
        <begin position="82"/>
        <end position="99"/>
    </location>
</feature>
<feature type="transmembrane region" description="Helical" evidence="1">
    <location>
        <begin position="32"/>
        <end position="52"/>
    </location>
</feature>
<protein>
    <submittedName>
        <fullName evidence="2">Uncharacterized protein</fullName>
    </submittedName>
</protein>
<organism evidence="2 3">
    <name type="scientific">Thermococcus litoralis (strain ATCC 51850 / DSM 5473 / JCM 8560 / NS-C)</name>
    <dbReference type="NCBI Taxonomy" id="523849"/>
    <lineage>
        <taxon>Archaea</taxon>
        <taxon>Methanobacteriati</taxon>
        <taxon>Methanobacteriota</taxon>
        <taxon>Thermococci</taxon>
        <taxon>Thermococcales</taxon>
        <taxon>Thermococcaceae</taxon>
        <taxon>Thermococcus</taxon>
    </lineage>
</organism>
<dbReference type="Proteomes" id="UP000015502">
    <property type="component" value="Chromosome"/>
</dbReference>
<dbReference type="RefSeq" id="WP_004066521.1">
    <property type="nucleotide sequence ID" value="NC_022084.1"/>
</dbReference>
<proteinExistence type="predicted"/>
<evidence type="ECO:0000313" key="2">
    <source>
        <dbReference type="EMBL" id="EHR79642.1"/>
    </source>
</evidence>
<evidence type="ECO:0000256" key="1">
    <source>
        <dbReference type="SAM" id="Phobius"/>
    </source>
</evidence>
<gene>
    <name evidence="2" type="ORF">OCC_08824</name>
</gene>
<dbReference type="KEGG" id="tlt:OCC_08824"/>
<dbReference type="PaxDb" id="523849-OCC_08824"/>
<evidence type="ECO:0000313" key="3">
    <source>
        <dbReference type="Proteomes" id="UP000015502"/>
    </source>
</evidence>
<keyword evidence="1" id="KW-0472">Membrane</keyword>
<dbReference type="GeneID" id="16550385"/>